<proteinExistence type="predicted"/>
<sequence length="233" mass="26123">MNLPTFTLFLDPVHPPEFTLPEFRASLARDLAEHPASAPGAAHDGQILYRYPAILCKQLKNNLAVIGICQGARFLRQLADNNAEILSENNSCRIVSRDPEIHNEEFGITGRMYAYEILIPYLALNQQNAKKFYGLKGKPARDAFMQKILTGHLNTLAKSLDYSLSEPITCTARVRFIQERIDRENRIVFLGKFTTNLCIPDYLGIGQSVSSGYGTIRKICAMEEPHQDPATIP</sequence>
<dbReference type="Pfam" id="PF17955">
    <property type="entry name" value="Cas6b_N"/>
    <property type="match status" value="1"/>
</dbReference>
<organism evidence="3 4">
    <name type="scientific">Methanoregula formicica (strain DSM 22288 / NBRC 105244 / SMSP)</name>
    <dbReference type="NCBI Taxonomy" id="593750"/>
    <lineage>
        <taxon>Archaea</taxon>
        <taxon>Methanobacteriati</taxon>
        <taxon>Methanobacteriota</taxon>
        <taxon>Stenosarchaea group</taxon>
        <taxon>Methanomicrobia</taxon>
        <taxon>Methanomicrobiales</taxon>
        <taxon>Methanoregulaceae</taxon>
        <taxon>Methanoregula</taxon>
    </lineage>
</organism>
<dbReference type="KEGG" id="mfo:Metfor_1641"/>
<gene>
    <name evidence="3" type="ordered locus">Metfor_1641</name>
</gene>
<reference evidence="4" key="1">
    <citation type="submission" date="2011-12" db="EMBL/GenBank/DDBJ databases">
        <title>Complete sequence of Methanoregula formicicum SMSP.</title>
        <authorList>
            <person name="Lucas S."/>
            <person name="Han J."/>
            <person name="Lapidus A."/>
            <person name="Cheng J.-F."/>
            <person name="Goodwin L."/>
            <person name="Pitluck S."/>
            <person name="Peters L."/>
            <person name="Ovchinnikova G."/>
            <person name="Teshima H."/>
            <person name="Detter J.C."/>
            <person name="Han C."/>
            <person name="Tapia R."/>
            <person name="Land M."/>
            <person name="Hauser L."/>
            <person name="Kyrpides N."/>
            <person name="Ivanova N."/>
            <person name="Pagani I."/>
            <person name="Imachi H."/>
            <person name="Tamaki H."/>
            <person name="Sekiguchi Y."/>
            <person name="Kamagata Y."/>
            <person name="Cadillo-Quiroz H."/>
            <person name="Zinder S."/>
            <person name="Liu W.-T."/>
            <person name="Woyke T."/>
        </authorList>
    </citation>
    <scope>NUCLEOTIDE SEQUENCE [LARGE SCALE GENOMIC DNA]</scope>
    <source>
        <strain evidence="4">DSM 22288 / NBRC 105244 / SMSP</strain>
    </source>
</reference>
<evidence type="ECO:0000313" key="3">
    <source>
        <dbReference type="EMBL" id="AGB02671.1"/>
    </source>
</evidence>
<dbReference type="eggNOG" id="arCOG05125">
    <property type="taxonomic scope" value="Archaea"/>
</dbReference>
<feature type="domain" description="Cas6b N-terminal" evidence="2">
    <location>
        <begin position="1"/>
        <end position="102"/>
    </location>
</feature>
<dbReference type="OrthoDB" id="145577at2157"/>
<dbReference type="RefSeq" id="WP_015285634.1">
    <property type="nucleotide sequence ID" value="NC_019943.1"/>
</dbReference>
<dbReference type="InterPro" id="IPR020209">
    <property type="entry name" value="Cas6b_C"/>
</dbReference>
<dbReference type="HOGENOM" id="CLU_086561_0_0_2"/>
<dbReference type="GeneID" id="14308030"/>
<feature type="domain" description="Cas6b C-terminal" evidence="1">
    <location>
        <begin position="108"/>
        <end position="219"/>
    </location>
</feature>
<dbReference type="AlphaFoldDB" id="L0HFX7"/>
<protein>
    <submittedName>
        <fullName evidence="3">Uncharacterized protein</fullName>
    </submittedName>
</protein>
<keyword evidence="4" id="KW-1185">Reference proteome</keyword>
<dbReference type="InParanoid" id="L0HFX7"/>
<dbReference type="Proteomes" id="UP000010824">
    <property type="component" value="Chromosome"/>
</dbReference>
<dbReference type="EMBL" id="CP003167">
    <property type="protein sequence ID" value="AGB02671.1"/>
    <property type="molecule type" value="Genomic_DNA"/>
</dbReference>
<reference evidence="3 4" key="2">
    <citation type="journal article" date="2014" name="Genome Announc.">
        <title>Complete Genome Sequence of Methanoregula formicica SMSPT, a Mesophilic Hydrogenotrophic Methanogen Isolated from a Methanogenic Upflow Anaerobic Sludge Blanket Reactor.</title>
        <authorList>
            <person name="Yamamoto K."/>
            <person name="Tamaki H."/>
            <person name="Cadillo-Quiroz H."/>
            <person name="Imachi H."/>
            <person name="Kyrpides N."/>
            <person name="Woyke T."/>
            <person name="Goodwin L."/>
            <person name="Zinder S.H."/>
            <person name="Kamagata Y."/>
            <person name="Liu W.T."/>
        </authorList>
    </citation>
    <scope>NUCLEOTIDE SEQUENCE [LARGE SCALE GENOMIC DNA]</scope>
    <source>
        <strain evidence="4">DSM 22288 / NBRC 105244 / SMSP</strain>
    </source>
</reference>
<dbReference type="InterPro" id="IPR041528">
    <property type="entry name" value="Cas6b_N"/>
</dbReference>
<evidence type="ECO:0000259" key="2">
    <source>
        <dbReference type="Pfam" id="PF17955"/>
    </source>
</evidence>
<evidence type="ECO:0000313" key="4">
    <source>
        <dbReference type="Proteomes" id="UP000010824"/>
    </source>
</evidence>
<dbReference type="STRING" id="593750.Metfor_1641"/>
<dbReference type="Pfam" id="PF17262">
    <property type="entry name" value="Cas6b_C"/>
    <property type="match status" value="1"/>
</dbReference>
<name>L0HFX7_METFS</name>
<accession>L0HFX7</accession>
<evidence type="ECO:0000259" key="1">
    <source>
        <dbReference type="Pfam" id="PF17262"/>
    </source>
</evidence>